<evidence type="ECO:0000313" key="7">
    <source>
        <dbReference type="EMBL" id="ETV75763.1"/>
    </source>
</evidence>
<dbReference type="InterPro" id="IPR001965">
    <property type="entry name" value="Znf_PHD"/>
</dbReference>
<dbReference type="EMBL" id="KI913139">
    <property type="protein sequence ID" value="ETV75763.1"/>
    <property type="molecule type" value="Genomic_DNA"/>
</dbReference>
<evidence type="ECO:0000256" key="1">
    <source>
        <dbReference type="ARBA" id="ARBA00022723"/>
    </source>
</evidence>
<dbReference type="STRING" id="112090.W4G9Y2"/>
<dbReference type="PANTHER" id="PTHR46235:SF3">
    <property type="entry name" value="PHD FINGER-CONTAINING PROTEIN DDB_G0268158"/>
    <property type="match status" value="1"/>
</dbReference>
<keyword evidence="2 4" id="KW-0863">Zinc-finger</keyword>
<dbReference type="Pfam" id="PF22908">
    <property type="entry name" value="PHD_NSD"/>
    <property type="match status" value="1"/>
</dbReference>
<keyword evidence="1" id="KW-0479">Metal-binding</keyword>
<gene>
    <name evidence="7" type="ORF">H257_10135</name>
</gene>
<dbReference type="GO" id="GO:0008270">
    <property type="term" value="F:zinc ion binding"/>
    <property type="evidence" value="ECO:0007669"/>
    <property type="project" value="UniProtKB-KW"/>
</dbReference>
<dbReference type="InterPro" id="IPR013083">
    <property type="entry name" value="Znf_RING/FYVE/PHD"/>
</dbReference>
<protein>
    <recommendedName>
        <fullName evidence="6">PHD-type domain-containing protein</fullName>
    </recommendedName>
</protein>
<evidence type="ECO:0000259" key="6">
    <source>
        <dbReference type="PROSITE" id="PS50016"/>
    </source>
</evidence>
<dbReference type="InterPro" id="IPR055198">
    <property type="entry name" value="NSD_PHD"/>
</dbReference>
<dbReference type="SUPFAM" id="SSF57903">
    <property type="entry name" value="FYVE/PHD zinc finger"/>
    <property type="match status" value="1"/>
</dbReference>
<evidence type="ECO:0000256" key="4">
    <source>
        <dbReference type="PROSITE-ProRule" id="PRU00146"/>
    </source>
</evidence>
<dbReference type="RefSeq" id="XP_009834894.1">
    <property type="nucleotide sequence ID" value="XM_009836592.1"/>
</dbReference>
<dbReference type="Gene3D" id="3.30.40.10">
    <property type="entry name" value="Zinc/RING finger domain, C3HC4 (zinc finger)"/>
    <property type="match status" value="2"/>
</dbReference>
<organism evidence="7">
    <name type="scientific">Aphanomyces astaci</name>
    <name type="common">Crayfish plague agent</name>
    <dbReference type="NCBI Taxonomy" id="112090"/>
    <lineage>
        <taxon>Eukaryota</taxon>
        <taxon>Sar</taxon>
        <taxon>Stramenopiles</taxon>
        <taxon>Oomycota</taxon>
        <taxon>Saprolegniomycetes</taxon>
        <taxon>Saprolegniales</taxon>
        <taxon>Verrucalvaceae</taxon>
        <taxon>Aphanomyces</taxon>
    </lineage>
</organism>
<proteinExistence type="predicted"/>
<dbReference type="SMART" id="SM00249">
    <property type="entry name" value="PHD"/>
    <property type="match status" value="3"/>
</dbReference>
<dbReference type="VEuPathDB" id="FungiDB:H257_10135"/>
<evidence type="ECO:0000256" key="5">
    <source>
        <dbReference type="SAM" id="MobiDB-lite"/>
    </source>
</evidence>
<dbReference type="AlphaFoldDB" id="W4G9Y2"/>
<sequence>MALDDAIQCPTCLAQFPLRDDAFPVHMSTCAPGGTIDAEYKSCLICFKVFGPNVPSYEILFHRDECERVNGPPPKRAGAQKRRRGSDADKSLSVLSNSSSLSSRAPSSHHPTPPSSLTSDLTPDSQTLNCTPTLCFLCGQGGRQLVVCTSKCSRAFHVGCIGETAALTQRQGLGARRVWQCAECSRNVHTCFSCGFLGDDGIDMFPCSMAGCGLYCHDRCMPQPVVDAAAFECRRHRCQECSMPSAAPALPSDCIQCYKCPTMVHKSCENGKPLPSFSNVAGVYGDCGRHAAAFPPPAHFKAKLALQDIVLVLELANYVLSVGAKGFKGNQWGRVVRVESVDGGAQLLSVLLFACGSVICVPGHCLLRLGRQYALTAACLTECLTSHVHAELNIRQILTVGALSATQQVDATMDTCLAFQDFGKQLKIMSSQLVAIAKGASHTWTSATAFQPFQKLDTRRRRPS</sequence>
<dbReference type="CDD" id="cd15565">
    <property type="entry name" value="PHD2_NSD"/>
    <property type="match status" value="1"/>
</dbReference>
<dbReference type="InterPro" id="IPR011011">
    <property type="entry name" value="Znf_FYVE_PHD"/>
</dbReference>
<evidence type="ECO:0000256" key="3">
    <source>
        <dbReference type="ARBA" id="ARBA00022833"/>
    </source>
</evidence>
<accession>W4G9Y2</accession>
<dbReference type="PROSITE" id="PS50016">
    <property type="entry name" value="ZF_PHD_2"/>
    <property type="match status" value="1"/>
</dbReference>
<feature type="region of interest" description="Disordered" evidence="5">
    <location>
        <begin position="70"/>
        <end position="122"/>
    </location>
</feature>
<feature type="compositionally biased region" description="Low complexity" evidence="5">
    <location>
        <begin position="91"/>
        <end position="122"/>
    </location>
</feature>
<dbReference type="InterPro" id="IPR019786">
    <property type="entry name" value="Zinc_finger_PHD-type_CS"/>
</dbReference>
<name>W4G9Y2_APHAT</name>
<dbReference type="GeneID" id="20812131"/>
<dbReference type="PANTHER" id="PTHR46235">
    <property type="entry name" value="PHD FINGER-CONTAINING PROTEIN DDB_G0268158"/>
    <property type="match status" value="1"/>
</dbReference>
<feature type="domain" description="PHD-type" evidence="6">
    <location>
        <begin position="132"/>
        <end position="187"/>
    </location>
</feature>
<dbReference type="PROSITE" id="PS01359">
    <property type="entry name" value="ZF_PHD_1"/>
    <property type="match status" value="1"/>
</dbReference>
<reference evidence="7" key="1">
    <citation type="submission" date="2013-12" db="EMBL/GenBank/DDBJ databases">
        <title>The Genome Sequence of Aphanomyces astaci APO3.</title>
        <authorList>
            <consortium name="The Broad Institute Genomics Platform"/>
            <person name="Russ C."/>
            <person name="Tyler B."/>
            <person name="van West P."/>
            <person name="Dieguez-Uribeondo J."/>
            <person name="Young S.K."/>
            <person name="Zeng Q."/>
            <person name="Gargeya S."/>
            <person name="Fitzgerald M."/>
            <person name="Abouelleil A."/>
            <person name="Alvarado L."/>
            <person name="Chapman S.B."/>
            <person name="Gainer-Dewar J."/>
            <person name="Goldberg J."/>
            <person name="Griggs A."/>
            <person name="Gujja S."/>
            <person name="Hansen M."/>
            <person name="Howarth C."/>
            <person name="Imamovic A."/>
            <person name="Ireland A."/>
            <person name="Larimer J."/>
            <person name="McCowan C."/>
            <person name="Murphy C."/>
            <person name="Pearson M."/>
            <person name="Poon T.W."/>
            <person name="Priest M."/>
            <person name="Roberts A."/>
            <person name="Saif S."/>
            <person name="Shea T."/>
            <person name="Sykes S."/>
            <person name="Wortman J."/>
            <person name="Nusbaum C."/>
            <person name="Birren B."/>
        </authorList>
    </citation>
    <scope>NUCLEOTIDE SEQUENCE [LARGE SCALE GENOMIC DNA]</scope>
    <source>
        <strain evidence="7">APO3</strain>
    </source>
</reference>
<dbReference type="InterPro" id="IPR019787">
    <property type="entry name" value="Znf_PHD-finger"/>
</dbReference>
<evidence type="ECO:0000256" key="2">
    <source>
        <dbReference type="ARBA" id="ARBA00022771"/>
    </source>
</evidence>
<dbReference type="OrthoDB" id="69354at2759"/>
<keyword evidence="3" id="KW-0862">Zinc</keyword>